<dbReference type="PANTHER" id="PTHR46268:SF6">
    <property type="entry name" value="UNIVERSAL STRESS PROTEIN UP12"/>
    <property type="match status" value="1"/>
</dbReference>
<gene>
    <name evidence="3" type="ORF">DSCA_42760</name>
</gene>
<dbReference type="InterPro" id="IPR014729">
    <property type="entry name" value="Rossmann-like_a/b/a_fold"/>
</dbReference>
<dbReference type="PRINTS" id="PR01438">
    <property type="entry name" value="UNVRSLSTRESS"/>
</dbReference>
<protein>
    <recommendedName>
        <fullName evidence="2">UspA domain-containing protein</fullName>
    </recommendedName>
</protein>
<name>A0A5K7YMB0_9BACT</name>
<reference evidence="3 4" key="1">
    <citation type="submission" date="2019-11" db="EMBL/GenBank/DDBJ databases">
        <title>Comparative genomics of hydrocarbon-degrading Desulfosarcina strains.</title>
        <authorList>
            <person name="Watanabe M."/>
            <person name="Kojima H."/>
            <person name="Fukui M."/>
        </authorList>
    </citation>
    <scope>NUCLEOTIDE SEQUENCE [LARGE SCALE GENOMIC DNA]</scope>
    <source>
        <strain evidence="3 4">PL12</strain>
    </source>
</reference>
<evidence type="ECO:0000259" key="2">
    <source>
        <dbReference type="Pfam" id="PF00582"/>
    </source>
</evidence>
<evidence type="ECO:0000256" key="1">
    <source>
        <dbReference type="ARBA" id="ARBA00008791"/>
    </source>
</evidence>
<keyword evidence="4" id="KW-1185">Reference proteome</keyword>
<evidence type="ECO:0000313" key="3">
    <source>
        <dbReference type="EMBL" id="BBO70346.1"/>
    </source>
</evidence>
<feature type="domain" description="UspA" evidence="2">
    <location>
        <begin position="6"/>
        <end position="155"/>
    </location>
</feature>
<dbReference type="EMBL" id="AP021874">
    <property type="protein sequence ID" value="BBO70346.1"/>
    <property type="molecule type" value="Genomic_DNA"/>
</dbReference>
<dbReference type="CDD" id="cd00293">
    <property type="entry name" value="USP-like"/>
    <property type="match status" value="1"/>
</dbReference>
<dbReference type="Pfam" id="PF00582">
    <property type="entry name" value="Usp"/>
    <property type="match status" value="1"/>
</dbReference>
<sequence>MQRNVKIMIACDLSAHALEALRCGVSLALDLNAELLIVNVINQRDISAMEIALKRIKAEIDNFPATIGGYTKGIKEERTDAISAMVKQAAGSQIPYRSVIATGVPFKRLIEIAREERPRLIVIGTKGRSNLADVMLGSTAEKMFRHSPFPLLSVRPEKGEGR</sequence>
<comment type="similarity">
    <text evidence="1">Belongs to the universal stress protein A family.</text>
</comment>
<dbReference type="OrthoDB" id="5431433at2"/>
<dbReference type="InterPro" id="IPR006016">
    <property type="entry name" value="UspA"/>
</dbReference>
<dbReference type="AlphaFoldDB" id="A0A5K7YMB0"/>
<dbReference type="Proteomes" id="UP000427906">
    <property type="component" value="Chromosome"/>
</dbReference>
<dbReference type="Gene3D" id="3.40.50.620">
    <property type="entry name" value="HUPs"/>
    <property type="match status" value="1"/>
</dbReference>
<dbReference type="RefSeq" id="WP_155318304.1">
    <property type="nucleotide sequence ID" value="NZ_AP021874.1"/>
</dbReference>
<accession>A0A5K7YMB0</accession>
<dbReference type="SUPFAM" id="SSF52402">
    <property type="entry name" value="Adenine nucleotide alpha hydrolases-like"/>
    <property type="match status" value="1"/>
</dbReference>
<organism evidence="3 4">
    <name type="scientific">Desulfosarcina alkanivorans</name>
    <dbReference type="NCBI Taxonomy" id="571177"/>
    <lineage>
        <taxon>Bacteria</taxon>
        <taxon>Pseudomonadati</taxon>
        <taxon>Thermodesulfobacteriota</taxon>
        <taxon>Desulfobacteria</taxon>
        <taxon>Desulfobacterales</taxon>
        <taxon>Desulfosarcinaceae</taxon>
        <taxon>Desulfosarcina</taxon>
    </lineage>
</organism>
<evidence type="ECO:0000313" key="4">
    <source>
        <dbReference type="Proteomes" id="UP000427906"/>
    </source>
</evidence>
<proteinExistence type="inferred from homology"/>
<dbReference type="InterPro" id="IPR006015">
    <property type="entry name" value="Universal_stress_UspA"/>
</dbReference>
<dbReference type="KEGG" id="dalk:DSCA_42760"/>
<dbReference type="PANTHER" id="PTHR46268">
    <property type="entry name" value="STRESS RESPONSE PROTEIN NHAX"/>
    <property type="match status" value="1"/>
</dbReference>